<dbReference type="InterPro" id="IPR036890">
    <property type="entry name" value="HATPase_C_sf"/>
</dbReference>
<dbReference type="PANTHER" id="PTHR35526:SF3">
    <property type="entry name" value="ANTI-SIGMA-F FACTOR RSBW"/>
    <property type="match status" value="1"/>
</dbReference>
<comment type="caution">
    <text evidence="4">The sequence shown here is derived from an EMBL/GenBank/DDBJ whole genome shotgun (WGS) entry which is preliminary data.</text>
</comment>
<keyword evidence="4" id="KW-0067">ATP-binding</keyword>
<dbReference type="InterPro" id="IPR050267">
    <property type="entry name" value="Anti-sigma-factor_SerPK"/>
</dbReference>
<organism evidence="4 5">
    <name type="scientific">Actinomadura chibensis</name>
    <dbReference type="NCBI Taxonomy" id="392828"/>
    <lineage>
        <taxon>Bacteria</taxon>
        <taxon>Bacillati</taxon>
        <taxon>Actinomycetota</taxon>
        <taxon>Actinomycetes</taxon>
        <taxon>Streptosporangiales</taxon>
        <taxon>Thermomonosporaceae</taxon>
        <taxon>Actinomadura</taxon>
    </lineage>
</organism>
<reference evidence="4 5" key="1">
    <citation type="submission" date="2019-08" db="EMBL/GenBank/DDBJ databases">
        <title>Actinomadura sp. nov. CYP1-5 isolated from mountain soil.</title>
        <authorList>
            <person name="Songsumanus A."/>
            <person name="Kuncharoen N."/>
            <person name="Kudo T."/>
            <person name="Yuki M."/>
            <person name="Igarashi Y."/>
            <person name="Tanasupawat S."/>
        </authorList>
    </citation>
    <scope>NUCLEOTIDE SEQUENCE [LARGE SCALE GENOMIC DNA]</scope>
    <source>
        <strain evidence="4 5">JCM 14158</strain>
    </source>
</reference>
<dbReference type="GO" id="GO:0005524">
    <property type="term" value="F:ATP binding"/>
    <property type="evidence" value="ECO:0007669"/>
    <property type="project" value="UniProtKB-KW"/>
</dbReference>
<keyword evidence="1" id="KW-0418">Kinase</keyword>
<protein>
    <submittedName>
        <fullName evidence="4">ATP-binding protein</fullName>
    </submittedName>
</protein>
<dbReference type="InterPro" id="IPR003594">
    <property type="entry name" value="HATPase_dom"/>
</dbReference>
<evidence type="ECO:0000313" key="5">
    <source>
        <dbReference type="Proteomes" id="UP000323380"/>
    </source>
</evidence>
<dbReference type="Gene3D" id="3.30.565.10">
    <property type="entry name" value="Histidine kinase-like ATPase, C-terminal domain"/>
    <property type="match status" value="1"/>
</dbReference>
<dbReference type="STRING" id="1220554.GCA_001552135_07583"/>
<evidence type="ECO:0000259" key="3">
    <source>
        <dbReference type="Pfam" id="PF13581"/>
    </source>
</evidence>
<keyword evidence="1" id="KW-0723">Serine/threonine-protein kinase</keyword>
<keyword evidence="5" id="KW-1185">Reference proteome</keyword>
<feature type="domain" description="Histidine kinase/HSP90-like ATPase" evidence="3">
    <location>
        <begin position="24"/>
        <end position="150"/>
    </location>
</feature>
<keyword evidence="4" id="KW-0547">Nucleotide-binding</keyword>
<sequence>MSGRMVSASRGIAGALDTTFLAAPTAPAQVRTLVELRLADWGLSRLRDDLTLIASELVTNALRWGGDQEIRVRLALEPRRVLLAVWDSSDDRPVSKRPLAASADDVTPDAEALDPGHDECAGGRGLPMVESLASSCGVTESKPSGKWVWAYVAF</sequence>
<dbReference type="CDD" id="cd16936">
    <property type="entry name" value="HATPase_RsbW-like"/>
    <property type="match status" value="1"/>
</dbReference>
<dbReference type="GO" id="GO:0004674">
    <property type="term" value="F:protein serine/threonine kinase activity"/>
    <property type="evidence" value="ECO:0007669"/>
    <property type="project" value="UniProtKB-KW"/>
</dbReference>
<dbReference type="PANTHER" id="PTHR35526">
    <property type="entry name" value="ANTI-SIGMA-F FACTOR RSBW-RELATED"/>
    <property type="match status" value="1"/>
</dbReference>
<evidence type="ECO:0000313" key="4">
    <source>
        <dbReference type="EMBL" id="TYB49669.1"/>
    </source>
</evidence>
<feature type="region of interest" description="Disordered" evidence="2">
    <location>
        <begin position="90"/>
        <end position="109"/>
    </location>
</feature>
<evidence type="ECO:0000256" key="2">
    <source>
        <dbReference type="SAM" id="MobiDB-lite"/>
    </source>
</evidence>
<keyword evidence="1" id="KW-0808">Transferase</keyword>
<dbReference type="SUPFAM" id="SSF55874">
    <property type="entry name" value="ATPase domain of HSP90 chaperone/DNA topoisomerase II/histidine kinase"/>
    <property type="match status" value="1"/>
</dbReference>
<proteinExistence type="predicted"/>
<evidence type="ECO:0000256" key="1">
    <source>
        <dbReference type="ARBA" id="ARBA00022527"/>
    </source>
</evidence>
<dbReference type="AlphaFoldDB" id="A0A5D0NZZ9"/>
<dbReference type="EMBL" id="VSFG01000001">
    <property type="protein sequence ID" value="TYB49669.1"/>
    <property type="molecule type" value="Genomic_DNA"/>
</dbReference>
<dbReference type="Proteomes" id="UP000323380">
    <property type="component" value="Unassembled WGS sequence"/>
</dbReference>
<dbReference type="Pfam" id="PF13581">
    <property type="entry name" value="HATPase_c_2"/>
    <property type="match status" value="1"/>
</dbReference>
<gene>
    <name evidence="4" type="ORF">FXF69_11545</name>
</gene>
<name>A0A5D0NZZ9_9ACTN</name>
<dbReference type="RefSeq" id="WP_148344209.1">
    <property type="nucleotide sequence ID" value="NZ_VSFG01000001.1"/>
</dbReference>
<accession>A0A5D0NZZ9</accession>